<evidence type="ECO:0000256" key="9">
    <source>
        <dbReference type="SAM" id="MobiDB-lite"/>
    </source>
</evidence>
<keyword evidence="3" id="KW-0812">Transmembrane</keyword>
<keyword evidence="7 8" id="KW-1015">Disulfide bond</keyword>
<evidence type="ECO:0000313" key="11">
    <source>
        <dbReference type="Proteomes" id="UP000324832"/>
    </source>
</evidence>
<reference evidence="10 11" key="1">
    <citation type="submission" date="2017-07" db="EMBL/GenBank/DDBJ databases">
        <authorList>
            <person name="Talla V."/>
            <person name="Backstrom N."/>
        </authorList>
    </citation>
    <scope>NUCLEOTIDE SEQUENCE [LARGE SCALE GENOMIC DNA]</scope>
</reference>
<dbReference type="PANTHER" id="PTHR24270">
    <property type="entry name" value="LOW-DENSITY LIPOPROTEIN RECEPTOR-RELATED"/>
    <property type="match status" value="1"/>
</dbReference>
<dbReference type="CDD" id="cd00112">
    <property type="entry name" value="LDLa"/>
    <property type="match status" value="2"/>
</dbReference>
<keyword evidence="4" id="KW-0677">Repeat</keyword>
<dbReference type="GO" id="GO:0016192">
    <property type="term" value="P:vesicle-mediated transport"/>
    <property type="evidence" value="ECO:0007669"/>
    <property type="project" value="UniProtKB-ARBA"/>
</dbReference>
<comment type="subcellular location">
    <subcellularLocation>
        <location evidence="2">Endomembrane system</location>
    </subcellularLocation>
    <subcellularLocation>
        <location evidence="1">Membrane</location>
        <topology evidence="1">Single-pass membrane protein</topology>
    </subcellularLocation>
</comment>
<dbReference type="PANTHER" id="PTHR24270:SF60">
    <property type="entry name" value="CUB AND LDLA DOMAIN, ISOFORM A-RELATED"/>
    <property type="match status" value="1"/>
</dbReference>
<evidence type="ECO:0000256" key="4">
    <source>
        <dbReference type="ARBA" id="ARBA00022737"/>
    </source>
</evidence>
<protein>
    <submittedName>
        <fullName evidence="10">Uncharacterized protein</fullName>
    </submittedName>
</protein>
<gene>
    <name evidence="10" type="ORF">LSINAPIS_LOCUS3195</name>
</gene>
<evidence type="ECO:0000256" key="1">
    <source>
        <dbReference type="ARBA" id="ARBA00004167"/>
    </source>
</evidence>
<dbReference type="InterPro" id="IPR036055">
    <property type="entry name" value="LDL_receptor-like_sf"/>
</dbReference>
<keyword evidence="11" id="KW-1185">Reference proteome</keyword>
<keyword evidence="5" id="KW-1133">Transmembrane helix</keyword>
<dbReference type="GO" id="GO:0012505">
    <property type="term" value="C:endomembrane system"/>
    <property type="evidence" value="ECO:0007669"/>
    <property type="project" value="UniProtKB-SubCell"/>
</dbReference>
<dbReference type="SUPFAM" id="SSF57424">
    <property type="entry name" value="LDL receptor-like module"/>
    <property type="match status" value="2"/>
</dbReference>
<evidence type="ECO:0000256" key="6">
    <source>
        <dbReference type="ARBA" id="ARBA00023136"/>
    </source>
</evidence>
<feature type="region of interest" description="Disordered" evidence="9">
    <location>
        <begin position="33"/>
        <end position="64"/>
    </location>
</feature>
<keyword evidence="6" id="KW-0472">Membrane</keyword>
<evidence type="ECO:0000256" key="3">
    <source>
        <dbReference type="ARBA" id="ARBA00022692"/>
    </source>
</evidence>
<dbReference type="InterPro" id="IPR050685">
    <property type="entry name" value="LDLR"/>
</dbReference>
<dbReference type="PROSITE" id="PS01209">
    <property type="entry name" value="LDLRA_1"/>
    <property type="match status" value="1"/>
</dbReference>
<evidence type="ECO:0000256" key="7">
    <source>
        <dbReference type="ARBA" id="ARBA00023157"/>
    </source>
</evidence>
<accession>A0A5E4PYA7</accession>
<dbReference type="Proteomes" id="UP000324832">
    <property type="component" value="Unassembled WGS sequence"/>
</dbReference>
<dbReference type="SMART" id="SM00192">
    <property type="entry name" value="LDLa"/>
    <property type="match status" value="2"/>
</dbReference>
<dbReference type="PRINTS" id="PR00261">
    <property type="entry name" value="LDLRECEPTOR"/>
</dbReference>
<evidence type="ECO:0000313" key="10">
    <source>
        <dbReference type="EMBL" id="VVC90249.1"/>
    </source>
</evidence>
<dbReference type="EMBL" id="FZQP02000748">
    <property type="protein sequence ID" value="VVC90249.1"/>
    <property type="molecule type" value="Genomic_DNA"/>
</dbReference>
<dbReference type="PROSITE" id="PS50068">
    <property type="entry name" value="LDLRA_2"/>
    <property type="match status" value="2"/>
</dbReference>
<evidence type="ECO:0000256" key="5">
    <source>
        <dbReference type="ARBA" id="ARBA00022989"/>
    </source>
</evidence>
<evidence type="ECO:0000256" key="8">
    <source>
        <dbReference type="PROSITE-ProRule" id="PRU00124"/>
    </source>
</evidence>
<dbReference type="Pfam" id="PF00057">
    <property type="entry name" value="Ldl_recept_a"/>
    <property type="match status" value="2"/>
</dbReference>
<organism evidence="10 11">
    <name type="scientific">Leptidea sinapis</name>
    <dbReference type="NCBI Taxonomy" id="189913"/>
    <lineage>
        <taxon>Eukaryota</taxon>
        <taxon>Metazoa</taxon>
        <taxon>Ecdysozoa</taxon>
        <taxon>Arthropoda</taxon>
        <taxon>Hexapoda</taxon>
        <taxon>Insecta</taxon>
        <taxon>Pterygota</taxon>
        <taxon>Neoptera</taxon>
        <taxon>Endopterygota</taxon>
        <taxon>Lepidoptera</taxon>
        <taxon>Glossata</taxon>
        <taxon>Ditrysia</taxon>
        <taxon>Papilionoidea</taxon>
        <taxon>Pieridae</taxon>
        <taxon>Dismorphiinae</taxon>
        <taxon>Leptidea</taxon>
    </lineage>
</organism>
<sequence>MFACSDGAGACVPWEYYCDGHADCADASDELACRSSPRTTPRPRPRPHSSSNETERGGASVAGGPLCEEHEFQCANGECIRKCANAPPPAPRPAPAPADSCAWPALRCDNGTRCVPLLQLCDGVSDCADGADEADRCGQ</sequence>
<dbReference type="AlphaFoldDB" id="A0A5E4PYA7"/>
<dbReference type="InterPro" id="IPR002172">
    <property type="entry name" value="LDrepeatLR_classA_rpt"/>
</dbReference>
<comment type="caution">
    <text evidence="8">Lacks conserved residue(s) required for the propagation of feature annotation.</text>
</comment>
<dbReference type="GO" id="GO:0005886">
    <property type="term" value="C:plasma membrane"/>
    <property type="evidence" value="ECO:0007669"/>
    <property type="project" value="TreeGrafter"/>
</dbReference>
<feature type="disulfide bond" evidence="8">
    <location>
        <begin position="18"/>
        <end position="33"/>
    </location>
</feature>
<dbReference type="InterPro" id="IPR023415">
    <property type="entry name" value="LDLR_class-A_CS"/>
</dbReference>
<proteinExistence type="predicted"/>
<dbReference type="Gene3D" id="4.10.400.10">
    <property type="entry name" value="Low-density Lipoprotein Receptor"/>
    <property type="match status" value="2"/>
</dbReference>
<name>A0A5E4PYA7_9NEOP</name>
<evidence type="ECO:0000256" key="2">
    <source>
        <dbReference type="ARBA" id="ARBA00004308"/>
    </source>
</evidence>